<comment type="caution">
    <text evidence="8">The sequence shown here is derived from an EMBL/GenBank/DDBJ whole genome shotgun (WGS) entry which is preliminary data.</text>
</comment>
<dbReference type="PANTHER" id="PTHR11579:SF0">
    <property type="entry name" value="PROTEIN-L-ISOASPARTATE(D-ASPARTATE) O-METHYLTRANSFERASE"/>
    <property type="match status" value="1"/>
</dbReference>
<dbReference type="EC" id="2.1.1.77" evidence="3"/>
<dbReference type="GO" id="GO:0004719">
    <property type="term" value="F:protein-L-isoaspartate (D-aspartate) O-methyltransferase activity"/>
    <property type="evidence" value="ECO:0007669"/>
    <property type="project" value="UniProtKB-EC"/>
</dbReference>
<keyword evidence="9" id="KW-1185">Reference proteome</keyword>
<keyword evidence="7" id="KW-0949">S-adenosyl-L-methionine</keyword>
<dbReference type="NCBIfam" id="NF001453">
    <property type="entry name" value="PRK00312.1"/>
    <property type="match status" value="1"/>
</dbReference>
<reference evidence="8" key="1">
    <citation type="submission" date="2023-03" db="EMBL/GenBank/DDBJ databases">
        <authorList>
            <person name="Steffen K."/>
            <person name="Cardenas P."/>
        </authorList>
    </citation>
    <scope>NUCLEOTIDE SEQUENCE</scope>
</reference>
<comment type="subcellular location">
    <subcellularLocation>
        <location evidence="1">Cytoplasm</location>
    </subcellularLocation>
</comment>
<dbReference type="CDD" id="cd02440">
    <property type="entry name" value="AdoMet_MTases"/>
    <property type="match status" value="1"/>
</dbReference>
<evidence type="ECO:0000256" key="5">
    <source>
        <dbReference type="ARBA" id="ARBA00022603"/>
    </source>
</evidence>
<dbReference type="SUPFAM" id="SSF53335">
    <property type="entry name" value="S-adenosyl-L-methionine-dependent methyltransferases"/>
    <property type="match status" value="1"/>
</dbReference>
<comment type="similarity">
    <text evidence="2">Belongs to the methyltransferase superfamily. L-isoaspartyl/D-aspartyl protein methyltransferase family.</text>
</comment>
<dbReference type="Proteomes" id="UP001174909">
    <property type="component" value="Unassembled WGS sequence"/>
</dbReference>
<evidence type="ECO:0000256" key="3">
    <source>
        <dbReference type="ARBA" id="ARBA00011890"/>
    </source>
</evidence>
<dbReference type="FunFam" id="3.40.50.150:FF:000010">
    <property type="entry name" value="Protein-L-isoaspartate O-methyltransferase"/>
    <property type="match status" value="1"/>
</dbReference>
<keyword evidence="6" id="KW-0808">Transferase</keyword>
<evidence type="ECO:0000256" key="4">
    <source>
        <dbReference type="ARBA" id="ARBA00022490"/>
    </source>
</evidence>
<keyword evidence="4" id="KW-0963">Cytoplasm</keyword>
<sequence>MSRVPREMFVPHSLRSEAYEDVALPIAEGQTISQPSLVASMVDLLELDPSHRVLEVGAGSGYQAAVLSLLASQVVSVERIPELTKTAKARLHLLGYARCRIEQAGDEIGWRSAAPYDRIIVAAAAPKVPAALSNQLGPGGRMVIPVGRRTNQDLLVVSRKSDGLSVKKAGKCMFVPLIGRDAWALT</sequence>
<organism evidence="8 9">
    <name type="scientific">Geodia barretti</name>
    <name type="common">Barrett's horny sponge</name>
    <dbReference type="NCBI Taxonomy" id="519541"/>
    <lineage>
        <taxon>Eukaryota</taxon>
        <taxon>Metazoa</taxon>
        <taxon>Porifera</taxon>
        <taxon>Demospongiae</taxon>
        <taxon>Heteroscleromorpha</taxon>
        <taxon>Tetractinellida</taxon>
        <taxon>Astrophorina</taxon>
        <taxon>Geodiidae</taxon>
        <taxon>Geodia</taxon>
    </lineage>
</organism>
<keyword evidence="5" id="KW-0489">Methyltransferase</keyword>
<evidence type="ECO:0000313" key="8">
    <source>
        <dbReference type="EMBL" id="CAI8008371.1"/>
    </source>
</evidence>
<dbReference type="Pfam" id="PF01135">
    <property type="entry name" value="PCMT"/>
    <property type="match status" value="1"/>
</dbReference>
<dbReference type="InterPro" id="IPR029063">
    <property type="entry name" value="SAM-dependent_MTases_sf"/>
</dbReference>
<proteinExistence type="inferred from homology"/>
<evidence type="ECO:0000256" key="1">
    <source>
        <dbReference type="ARBA" id="ARBA00004496"/>
    </source>
</evidence>
<dbReference type="Gene3D" id="3.40.50.150">
    <property type="entry name" value="Vaccinia Virus protein VP39"/>
    <property type="match status" value="1"/>
</dbReference>
<accession>A0AA35RD08</accession>
<evidence type="ECO:0000256" key="2">
    <source>
        <dbReference type="ARBA" id="ARBA00005369"/>
    </source>
</evidence>
<evidence type="ECO:0000256" key="7">
    <source>
        <dbReference type="ARBA" id="ARBA00022691"/>
    </source>
</evidence>
<dbReference type="EMBL" id="CASHTH010000839">
    <property type="protein sequence ID" value="CAI8008371.1"/>
    <property type="molecule type" value="Genomic_DNA"/>
</dbReference>
<dbReference type="AlphaFoldDB" id="A0AA35RD08"/>
<dbReference type="NCBIfam" id="TIGR00080">
    <property type="entry name" value="pimt"/>
    <property type="match status" value="1"/>
</dbReference>
<evidence type="ECO:0000256" key="6">
    <source>
        <dbReference type="ARBA" id="ARBA00022679"/>
    </source>
</evidence>
<dbReference type="InterPro" id="IPR000682">
    <property type="entry name" value="PCMT"/>
</dbReference>
<protein>
    <recommendedName>
        <fullName evidence="3">protein-L-isoaspartate(D-aspartate) O-methyltransferase</fullName>
        <ecNumber evidence="3">2.1.1.77</ecNumber>
    </recommendedName>
</protein>
<dbReference type="PANTHER" id="PTHR11579">
    <property type="entry name" value="PROTEIN-L-ISOASPARTATE O-METHYLTRANSFERASE"/>
    <property type="match status" value="1"/>
</dbReference>
<evidence type="ECO:0000313" key="9">
    <source>
        <dbReference type="Proteomes" id="UP001174909"/>
    </source>
</evidence>
<gene>
    <name evidence="8" type="ORF">GBAR_LOCUS5735</name>
</gene>
<name>A0AA35RD08_GEOBA</name>
<dbReference type="GO" id="GO:0032259">
    <property type="term" value="P:methylation"/>
    <property type="evidence" value="ECO:0007669"/>
    <property type="project" value="UniProtKB-KW"/>
</dbReference>
<dbReference type="GO" id="GO:0005737">
    <property type="term" value="C:cytoplasm"/>
    <property type="evidence" value="ECO:0007669"/>
    <property type="project" value="UniProtKB-SubCell"/>
</dbReference>